<sequence length="211" mass="25001">MRSSWVGRESSDSDRDYASLVSARELKEEKKDVVDCEAIRDRTIESTEQESGSDRFFFDKLKVHKKLRLSIPEEALVDHIFVRLEPQVQDYVEVRNPTTTAQLFEVLAKYEERYSYKKMQGSKNSGNVERRGWNESRRSIHNDRQMNSRNSEVLHRPSSGRNNNRGNYEFGRQGNQWFESRNELNKDDRRFDQSGNRVQNENFSRGDRRNI</sequence>
<feature type="compositionally biased region" description="Polar residues" evidence="1">
    <location>
        <begin position="193"/>
        <end position="203"/>
    </location>
</feature>
<comment type="caution">
    <text evidence="2">The sequence shown here is derived from an EMBL/GenBank/DDBJ whole genome shotgun (WGS) entry which is preliminary data.</text>
</comment>
<gene>
    <name evidence="2" type="primary">NCL1_47229</name>
    <name evidence="2" type="ORF">TNCV_4663211</name>
</gene>
<evidence type="ECO:0000313" key="3">
    <source>
        <dbReference type="Proteomes" id="UP000887159"/>
    </source>
</evidence>
<feature type="region of interest" description="Disordered" evidence="1">
    <location>
        <begin position="118"/>
        <end position="174"/>
    </location>
</feature>
<evidence type="ECO:0000256" key="1">
    <source>
        <dbReference type="SAM" id="MobiDB-lite"/>
    </source>
</evidence>
<evidence type="ECO:0000313" key="2">
    <source>
        <dbReference type="EMBL" id="GFY09130.1"/>
    </source>
</evidence>
<dbReference type="EMBL" id="BMAU01021284">
    <property type="protein sequence ID" value="GFY09130.1"/>
    <property type="molecule type" value="Genomic_DNA"/>
</dbReference>
<keyword evidence="3" id="KW-1185">Reference proteome</keyword>
<accession>A0A8X6SD16</accession>
<organism evidence="2 3">
    <name type="scientific">Trichonephila clavipes</name>
    <name type="common">Golden silk orbweaver</name>
    <name type="synonym">Nephila clavipes</name>
    <dbReference type="NCBI Taxonomy" id="2585209"/>
    <lineage>
        <taxon>Eukaryota</taxon>
        <taxon>Metazoa</taxon>
        <taxon>Ecdysozoa</taxon>
        <taxon>Arthropoda</taxon>
        <taxon>Chelicerata</taxon>
        <taxon>Arachnida</taxon>
        <taxon>Araneae</taxon>
        <taxon>Araneomorphae</taxon>
        <taxon>Entelegynae</taxon>
        <taxon>Araneoidea</taxon>
        <taxon>Nephilidae</taxon>
        <taxon>Trichonephila</taxon>
    </lineage>
</organism>
<reference evidence="2" key="1">
    <citation type="submission" date="2020-08" db="EMBL/GenBank/DDBJ databases">
        <title>Multicomponent nature underlies the extraordinary mechanical properties of spider dragline silk.</title>
        <authorList>
            <person name="Kono N."/>
            <person name="Nakamura H."/>
            <person name="Mori M."/>
            <person name="Yoshida Y."/>
            <person name="Ohtoshi R."/>
            <person name="Malay A.D."/>
            <person name="Moran D.A.P."/>
            <person name="Tomita M."/>
            <person name="Numata K."/>
            <person name="Arakawa K."/>
        </authorList>
    </citation>
    <scope>NUCLEOTIDE SEQUENCE</scope>
</reference>
<protein>
    <submittedName>
        <fullName evidence="2">Uncharacterized protein</fullName>
    </submittedName>
</protein>
<feature type="compositionally biased region" description="Basic and acidic residues" evidence="1">
    <location>
        <begin position="128"/>
        <end position="146"/>
    </location>
</feature>
<dbReference type="AlphaFoldDB" id="A0A8X6SD16"/>
<proteinExistence type="predicted"/>
<feature type="region of interest" description="Disordered" evidence="1">
    <location>
        <begin position="186"/>
        <end position="211"/>
    </location>
</feature>
<name>A0A8X6SD16_TRICX</name>
<dbReference type="Proteomes" id="UP000887159">
    <property type="component" value="Unassembled WGS sequence"/>
</dbReference>